<dbReference type="OrthoDB" id="194358at2759"/>
<protein>
    <submittedName>
        <fullName evidence="4">Ankyrin repeat-containing protein</fullName>
    </submittedName>
</protein>
<keyword evidence="1" id="KW-0677">Repeat</keyword>
<reference evidence="4 5" key="1">
    <citation type="journal article" date="2018" name="Genome Biol. Evol.">
        <title>Multiple Roots of Fruiting Body Formation in Amoebozoa.</title>
        <authorList>
            <person name="Hillmann F."/>
            <person name="Forbes G."/>
            <person name="Novohradska S."/>
            <person name="Ferling I."/>
            <person name="Riege K."/>
            <person name="Groth M."/>
            <person name="Westermann M."/>
            <person name="Marz M."/>
            <person name="Spaller T."/>
            <person name="Winckler T."/>
            <person name="Schaap P."/>
            <person name="Glockner G."/>
        </authorList>
    </citation>
    <scope>NUCLEOTIDE SEQUENCE [LARGE SCALE GENOMIC DNA]</scope>
    <source>
        <strain evidence="4 5">Jena</strain>
    </source>
</reference>
<dbReference type="Pfam" id="PF12796">
    <property type="entry name" value="Ank_2"/>
    <property type="match status" value="1"/>
</dbReference>
<dbReference type="STRING" id="1890364.A0A2P6NCH3"/>
<dbReference type="InterPro" id="IPR002110">
    <property type="entry name" value="Ankyrin_rpt"/>
</dbReference>
<dbReference type="SUPFAM" id="SSF48403">
    <property type="entry name" value="Ankyrin repeat"/>
    <property type="match status" value="1"/>
</dbReference>
<dbReference type="InterPro" id="IPR036770">
    <property type="entry name" value="Ankyrin_rpt-contain_sf"/>
</dbReference>
<dbReference type="PROSITE" id="PS50088">
    <property type="entry name" value="ANK_REPEAT"/>
    <property type="match status" value="2"/>
</dbReference>
<dbReference type="GO" id="GO:0004842">
    <property type="term" value="F:ubiquitin-protein transferase activity"/>
    <property type="evidence" value="ECO:0007669"/>
    <property type="project" value="TreeGrafter"/>
</dbReference>
<evidence type="ECO:0000256" key="2">
    <source>
        <dbReference type="ARBA" id="ARBA00023043"/>
    </source>
</evidence>
<dbReference type="PANTHER" id="PTHR24171">
    <property type="entry name" value="ANKYRIN REPEAT DOMAIN-CONTAINING PROTEIN 39-RELATED"/>
    <property type="match status" value="1"/>
</dbReference>
<dbReference type="GO" id="GO:0085020">
    <property type="term" value="P:protein K6-linked ubiquitination"/>
    <property type="evidence" value="ECO:0007669"/>
    <property type="project" value="TreeGrafter"/>
</dbReference>
<dbReference type="Gene3D" id="1.25.40.20">
    <property type="entry name" value="Ankyrin repeat-containing domain"/>
    <property type="match status" value="1"/>
</dbReference>
<dbReference type="InParanoid" id="A0A2P6NCH3"/>
<dbReference type="PANTHER" id="PTHR24171:SF8">
    <property type="entry name" value="BRCA1-ASSOCIATED RING DOMAIN PROTEIN 1"/>
    <property type="match status" value="1"/>
</dbReference>
<organism evidence="4 5">
    <name type="scientific">Planoprotostelium fungivorum</name>
    <dbReference type="NCBI Taxonomy" id="1890364"/>
    <lineage>
        <taxon>Eukaryota</taxon>
        <taxon>Amoebozoa</taxon>
        <taxon>Evosea</taxon>
        <taxon>Variosea</taxon>
        <taxon>Cavosteliida</taxon>
        <taxon>Cavosteliaceae</taxon>
        <taxon>Planoprotostelium</taxon>
    </lineage>
</organism>
<dbReference type="AlphaFoldDB" id="A0A2P6NCH3"/>
<sequence>MESHTTILFQFFEAARTNNPKRVQRLLDSGISVNARDDCNGSTALHFACLKGARQVIEVLVKNGADVNVRNDRGVTPLYYLAQSRYEVMAIYLIHQGARLDIADVQSFSVLDVTPQFMQQELIEAADIYQKSCRNAMRRTYNSSRNMVAGA</sequence>
<dbReference type="PROSITE" id="PS50297">
    <property type="entry name" value="ANK_REP_REGION"/>
    <property type="match status" value="1"/>
</dbReference>
<dbReference type="EMBL" id="MDYQ01000121">
    <property type="protein sequence ID" value="PRP81638.1"/>
    <property type="molecule type" value="Genomic_DNA"/>
</dbReference>
<evidence type="ECO:0000256" key="1">
    <source>
        <dbReference type="ARBA" id="ARBA00022737"/>
    </source>
</evidence>
<comment type="caution">
    <text evidence="4">The sequence shown here is derived from an EMBL/GenBank/DDBJ whole genome shotgun (WGS) entry which is preliminary data.</text>
</comment>
<feature type="repeat" description="ANK" evidence="3">
    <location>
        <begin position="73"/>
        <end position="105"/>
    </location>
</feature>
<proteinExistence type="predicted"/>
<evidence type="ECO:0000256" key="3">
    <source>
        <dbReference type="PROSITE-ProRule" id="PRU00023"/>
    </source>
</evidence>
<dbReference type="SMART" id="SM00248">
    <property type="entry name" value="ANK"/>
    <property type="match status" value="3"/>
</dbReference>
<feature type="repeat" description="ANK" evidence="3">
    <location>
        <begin position="40"/>
        <end position="72"/>
    </location>
</feature>
<dbReference type="Proteomes" id="UP000241769">
    <property type="component" value="Unassembled WGS sequence"/>
</dbReference>
<name>A0A2P6NCH3_9EUKA</name>
<keyword evidence="5" id="KW-1185">Reference proteome</keyword>
<gene>
    <name evidence="4" type="ORF">PROFUN_01145</name>
</gene>
<evidence type="ECO:0000313" key="5">
    <source>
        <dbReference type="Proteomes" id="UP000241769"/>
    </source>
</evidence>
<accession>A0A2P6NCH3</accession>
<evidence type="ECO:0000313" key="4">
    <source>
        <dbReference type="EMBL" id="PRP81638.1"/>
    </source>
</evidence>
<keyword evidence="2 3" id="KW-0040">ANK repeat</keyword>